<comment type="caution">
    <text evidence="2">The sequence shown here is derived from an EMBL/GenBank/DDBJ whole genome shotgun (WGS) entry which is preliminary data.</text>
</comment>
<reference evidence="2" key="1">
    <citation type="submission" date="2021-10" db="EMBL/GenBank/DDBJ databases">
        <title>Tropical sea cucumber genome reveals ecological adaptation and Cuvierian tubules defense mechanism.</title>
        <authorList>
            <person name="Chen T."/>
        </authorList>
    </citation>
    <scope>NUCLEOTIDE SEQUENCE</scope>
    <source>
        <strain evidence="2">Nanhai2018</strain>
        <tissue evidence="2">Muscle</tissue>
    </source>
</reference>
<gene>
    <name evidence="2" type="ORF">HOLleu_06858</name>
</gene>
<evidence type="ECO:0008006" key="4">
    <source>
        <dbReference type="Google" id="ProtNLM"/>
    </source>
</evidence>
<keyword evidence="3" id="KW-1185">Reference proteome</keyword>
<evidence type="ECO:0000256" key="1">
    <source>
        <dbReference type="SAM" id="SignalP"/>
    </source>
</evidence>
<sequence>MLSSVIVGALAAAVANCRSLGVGNPEMVAPVDGVGWEHGGSTTDAIGLTGGLGDISAWNSSWETCICTKACMVGFSLLASKHARFACSSGLAGLWTCHRLMPLETRWLT</sequence>
<evidence type="ECO:0000313" key="2">
    <source>
        <dbReference type="EMBL" id="KAJ8047770.1"/>
    </source>
</evidence>
<dbReference type="EMBL" id="JAIZAY010000002">
    <property type="protein sequence ID" value="KAJ8047770.1"/>
    <property type="molecule type" value="Genomic_DNA"/>
</dbReference>
<feature type="signal peptide" evidence="1">
    <location>
        <begin position="1"/>
        <end position="17"/>
    </location>
</feature>
<evidence type="ECO:0000313" key="3">
    <source>
        <dbReference type="Proteomes" id="UP001152320"/>
    </source>
</evidence>
<name>A0A9Q1CMQ7_HOLLE</name>
<feature type="chain" id="PRO_5040151823" description="Secreted protein" evidence="1">
    <location>
        <begin position="18"/>
        <end position="109"/>
    </location>
</feature>
<dbReference type="Proteomes" id="UP001152320">
    <property type="component" value="Chromosome 2"/>
</dbReference>
<proteinExistence type="predicted"/>
<accession>A0A9Q1CMQ7</accession>
<keyword evidence="1" id="KW-0732">Signal</keyword>
<dbReference type="AlphaFoldDB" id="A0A9Q1CMQ7"/>
<organism evidence="2 3">
    <name type="scientific">Holothuria leucospilota</name>
    <name type="common">Black long sea cucumber</name>
    <name type="synonym">Mertensiothuria leucospilota</name>
    <dbReference type="NCBI Taxonomy" id="206669"/>
    <lineage>
        <taxon>Eukaryota</taxon>
        <taxon>Metazoa</taxon>
        <taxon>Echinodermata</taxon>
        <taxon>Eleutherozoa</taxon>
        <taxon>Echinozoa</taxon>
        <taxon>Holothuroidea</taxon>
        <taxon>Aspidochirotacea</taxon>
        <taxon>Aspidochirotida</taxon>
        <taxon>Holothuriidae</taxon>
        <taxon>Holothuria</taxon>
    </lineage>
</organism>
<protein>
    <recommendedName>
        <fullName evidence="4">Secreted protein</fullName>
    </recommendedName>
</protein>